<feature type="binding site" evidence="1">
    <location>
        <position position="114"/>
    </location>
    <ligand>
        <name>Mn(2+)</name>
        <dbReference type="ChEBI" id="CHEBI:29035"/>
        <label>2</label>
    </ligand>
</feature>
<dbReference type="InterPro" id="IPR011650">
    <property type="entry name" value="Peptidase_M20_dimer"/>
</dbReference>
<feature type="binding site" evidence="1">
    <location>
        <position position="116"/>
    </location>
    <ligand>
        <name>Mn(2+)</name>
        <dbReference type="ChEBI" id="CHEBI:29035"/>
        <label>2</label>
    </ligand>
</feature>
<evidence type="ECO:0000259" key="2">
    <source>
        <dbReference type="Pfam" id="PF07687"/>
    </source>
</evidence>
<dbReference type="SUPFAM" id="SSF55031">
    <property type="entry name" value="Bacterial exopeptidase dimerisation domain"/>
    <property type="match status" value="1"/>
</dbReference>
<keyword evidence="3" id="KW-0378">Hydrolase</keyword>
<dbReference type="Gene3D" id="3.30.70.360">
    <property type="match status" value="1"/>
</dbReference>
<protein>
    <submittedName>
        <fullName evidence="3">N-acetyl-L,L-diaminopimelate deacetylase</fullName>
        <ecNumber evidence="3">3.5.1.47</ecNumber>
    </submittedName>
</protein>
<dbReference type="Proteomes" id="UP000009352">
    <property type="component" value="Unassembled WGS sequence"/>
</dbReference>
<proteinExistence type="predicted"/>
<dbReference type="PANTHER" id="PTHR11014">
    <property type="entry name" value="PEPTIDASE M20 FAMILY MEMBER"/>
    <property type="match status" value="1"/>
</dbReference>
<dbReference type="NCBIfam" id="TIGR01891">
    <property type="entry name" value="amidohydrolases"/>
    <property type="match status" value="1"/>
</dbReference>
<dbReference type="SUPFAM" id="SSF53187">
    <property type="entry name" value="Zn-dependent exopeptidases"/>
    <property type="match status" value="1"/>
</dbReference>
<feature type="binding site" evidence="1">
    <location>
        <position position="150"/>
    </location>
    <ligand>
        <name>Mn(2+)</name>
        <dbReference type="ChEBI" id="CHEBI:29035"/>
        <label>2</label>
    </ligand>
</feature>
<evidence type="ECO:0000313" key="3">
    <source>
        <dbReference type="EMBL" id="EKS50550.1"/>
    </source>
</evidence>
<feature type="binding site" evidence="1">
    <location>
        <position position="174"/>
    </location>
    <ligand>
        <name>Mn(2+)</name>
        <dbReference type="ChEBI" id="CHEBI:29035"/>
        <label>2</label>
    </ligand>
</feature>
<dbReference type="Pfam" id="PF01546">
    <property type="entry name" value="Peptidase_M20"/>
    <property type="match status" value="1"/>
</dbReference>
<dbReference type="InterPro" id="IPR036264">
    <property type="entry name" value="Bact_exopeptidase_dim_dom"/>
</dbReference>
<dbReference type="AlphaFoldDB" id="A0AB33XTY0"/>
<evidence type="ECO:0000313" key="4">
    <source>
        <dbReference type="Proteomes" id="UP000009352"/>
    </source>
</evidence>
<keyword evidence="1" id="KW-0479">Metal-binding</keyword>
<reference evidence="3 4" key="1">
    <citation type="journal article" date="2013" name="Genome Announc.">
        <title>Draft Genome Sequence of Staphylococcus simulans UMC-CNS-990, Isolated from a Case of Chronic Bovine Mastitis.</title>
        <authorList>
            <person name="Calcutt M.J."/>
            <person name="Foecking M.F."/>
            <person name="Hsieh H.Y."/>
            <person name="Perry J."/>
            <person name="Stewart G.C."/>
            <person name="Middleton J.R."/>
        </authorList>
    </citation>
    <scope>NUCLEOTIDE SEQUENCE [LARGE SCALE GENOMIC DNA]</scope>
    <source>
        <strain evidence="3 4">LRHMDP3</strain>
    </source>
</reference>
<dbReference type="PIRSF" id="PIRSF005962">
    <property type="entry name" value="Pept_M20D_amidohydro"/>
    <property type="match status" value="1"/>
</dbReference>
<dbReference type="InterPro" id="IPR017439">
    <property type="entry name" value="Amidohydrolase"/>
</dbReference>
<evidence type="ECO:0000256" key="1">
    <source>
        <dbReference type="PIRSR" id="PIRSR005962-1"/>
    </source>
</evidence>
<organism evidence="3 4">
    <name type="scientific">Lacticaseibacillus rhamnosus LRHMDP3</name>
    <dbReference type="NCBI Taxonomy" id="1203259"/>
    <lineage>
        <taxon>Bacteria</taxon>
        <taxon>Bacillati</taxon>
        <taxon>Bacillota</taxon>
        <taxon>Bacilli</taxon>
        <taxon>Lactobacillales</taxon>
        <taxon>Lactobacillaceae</taxon>
        <taxon>Lacticaseibacillus</taxon>
    </lineage>
</organism>
<sequence length="414" mass="45172">MLDDNLLDQVNDFMPYAIQMRRHLHEEPEVASHEFDTSTFLKAECQKLGLIIEPVPKDNLSAGTGFIATYDTGKPGKVLGLRTDIDALPIQENEENLTGKRIVLSKRAGSMHACGHDGHMATLLAATKLIIARKMLHSGKLILIFEEGEEASTGIHAMVRMLKKKNLDAIYGQHLFSGLKTGVVALSHGPMTSSSLRIQMTIHGKGGHVSRPDLSVNPVIAAAYIVTGLAGAWVNQLPPDEMMTFGLSQIRGSSVRNVIPDDAYIGGSLRYHKDWVGQKAFRIIKEVSTSIAHAHGCTVSFSEDSGPSARAVSNNDQHLITIGRNSIESLYPGSLIDNFHWDASESFGHYATVCPTLFTLVGTSNQEVGSGAEHHSEYFDLDERSLFYSTGLMVQIAELFLSGTPLQSQDIAYE</sequence>
<comment type="caution">
    <text evidence="3">The sequence shown here is derived from an EMBL/GenBank/DDBJ whole genome shotgun (WGS) entry which is preliminary data.</text>
</comment>
<comment type="cofactor">
    <cofactor evidence="1">
        <name>Mn(2+)</name>
        <dbReference type="ChEBI" id="CHEBI:29035"/>
    </cofactor>
    <text evidence="1">The Mn(2+) ion enhances activity.</text>
</comment>
<dbReference type="PANTHER" id="PTHR11014:SF63">
    <property type="entry name" value="METALLOPEPTIDASE, PUTATIVE (AFU_ORTHOLOGUE AFUA_6G09600)-RELATED"/>
    <property type="match status" value="1"/>
</dbReference>
<keyword evidence="1" id="KW-0464">Manganese</keyword>
<accession>A0AB33XTY0</accession>
<dbReference type="InterPro" id="IPR002933">
    <property type="entry name" value="Peptidase_M20"/>
</dbReference>
<feature type="domain" description="Peptidase M20 dimerisation" evidence="2">
    <location>
        <begin position="195"/>
        <end position="287"/>
    </location>
</feature>
<name>A0AB33XTY0_LACRH</name>
<gene>
    <name evidence="3" type="ORF">LRHMDP3_1721</name>
</gene>
<dbReference type="GO" id="GO:0046872">
    <property type="term" value="F:metal ion binding"/>
    <property type="evidence" value="ECO:0007669"/>
    <property type="project" value="UniProtKB-KW"/>
</dbReference>
<dbReference type="Gene3D" id="3.40.630.10">
    <property type="entry name" value="Zn peptidases"/>
    <property type="match status" value="1"/>
</dbReference>
<dbReference type="EC" id="3.5.1.47" evidence="3"/>
<dbReference type="RefSeq" id="WP_005714913.1">
    <property type="nucleotide sequence ID" value="NZ_AMQX01000008.1"/>
</dbReference>
<dbReference type="GO" id="GO:0050118">
    <property type="term" value="F:N-acetyldiaminopimelate deacetylase activity"/>
    <property type="evidence" value="ECO:0007669"/>
    <property type="project" value="UniProtKB-EC"/>
</dbReference>
<dbReference type="Pfam" id="PF07687">
    <property type="entry name" value="M20_dimer"/>
    <property type="match status" value="1"/>
</dbReference>
<feature type="binding site" evidence="1">
    <location>
        <position position="375"/>
    </location>
    <ligand>
        <name>Mn(2+)</name>
        <dbReference type="ChEBI" id="CHEBI:29035"/>
        <label>2</label>
    </ligand>
</feature>
<dbReference type="EMBL" id="AMQX01000008">
    <property type="protein sequence ID" value="EKS50550.1"/>
    <property type="molecule type" value="Genomic_DNA"/>
</dbReference>